<evidence type="ECO:0000256" key="1">
    <source>
        <dbReference type="SAM" id="MobiDB-lite"/>
    </source>
</evidence>
<feature type="domain" description="YhcG N-terminal" evidence="3">
    <location>
        <begin position="27"/>
        <end position="206"/>
    </location>
</feature>
<dbReference type="PANTHER" id="PTHR30547">
    <property type="entry name" value="UNCHARACTERIZED PROTEIN YHCG-RELATED"/>
    <property type="match status" value="1"/>
</dbReference>
<feature type="region of interest" description="Disordered" evidence="1">
    <location>
        <begin position="395"/>
        <end position="416"/>
    </location>
</feature>
<name>A0A6A2RNF8_9BACE</name>
<dbReference type="InterPro" id="IPR053148">
    <property type="entry name" value="PD-DEXK-like_domain"/>
</dbReference>
<dbReference type="Proteomes" id="UP000487596">
    <property type="component" value="Unassembled WGS sequence"/>
</dbReference>
<protein>
    <submittedName>
        <fullName evidence="4">DUF1016 domain-containing protein</fullName>
    </submittedName>
</protein>
<sequence>MADNNKPYFVTSKNFHGDNDYVEWLKEIKSRYQAIRNRVVMQSNYGALEFNWLLGRDIVQKRAESRWGSGTVNQLCLDLKAAYPDVKGFSVRNLYYMKEWYEFYMADEEHKEILHQVGAKLQEAENQNPIKLHQLGAEIVSADKISAILAEGGMLPVFGIVPWKHHLTLISKCKSIKEAFYYMARVIDEGLSKRELEDVIDNDDFSKYGNALTNFSSQLSTSQSLLAMNVLKDPYRLDFVTLERGYDEHDLESAIAKDITRFLLELGSGFTYVGRQPEFVVGNEGYFPDLLFYHIRLRCYVVIELKVVDFKPEFAGKLNFYVTACNKLLRQPEDNPTIGLLLCKSKDQTKVEWAFDSIQNPMGVATYEGIKIKDKLPSVEDLKKRLDMVEQELREYKENEEASAKEGNYTSNQETK</sequence>
<evidence type="ECO:0000313" key="5">
    <source>
        <dbReference type="Proteomes" id="UP000487596"/>
    </source>
</evidence>
<dbReference type="Pfam" id="PF17761">
    <property type="entry name" value="DUF1016_N"/>
    <property type="match status" value="1"/>
</dbReference>
<dbReference type="Gene3D" id="3.40.1350.10">
    <property type="match status" value="1"/>
</dbReference>
<dbReference type="PANTHER" id="PTHR30547:SF0">
    <property type="entry name" value="BLR8175 PROTEIN"/>
    <property type="match status" value="1"/>
</dbReference>
<dbReference type="InterPro" id="IPR041527">
    <property type="entry name" value="YhcG_N"/>
</dbReference>
<dbReference type="GO" id="GO:0003676">
    <property type="term" value="F:nucleic acid binding"/>
    <property type="evidence" value="ECO:0007669"/>
    <property type="project" value="InterPro"/>
</dbReference>
<evidence type="ECO:0000313" key="4">
    <source>
        <dbReference type="EMBL" id="KAB6129609.1"/>
    </source>
</evidence>
<evidence type="ECO:0000259" key="2">
    <source>
        <dbReference type="Pfam" id="PF06250"/>
    </source>
</evidence>
<accession>A0A6A2RNF8</accession>
<dbReference type="Pfam" id="PF06250">
    <property type="entry name" value="YhcG_C"/>
    <property type="match status" value="1"/>
</dbReference>
<evidence type="ECO:0000259" key="3">
    <source>
        <dbReference type="Pfam" id="PF17761"/>
    </source>
</evidence>
<feature type="domain" description="YhcG PDDEXK nuclease" evidence="2">
    <location>
        <begin position="229"/>
        <end position="378"/>
    </location>
</feature>
<dbReference type="EMBL" id="WDEH01000081">
    <property type="protein sequence ID" value="KAB6129609.1"/>
    <property type="molecule type" value="Genomic_DNA"/>
</dbReference>
<dbReference type="InterPro" id="IPR009362">
    <property type="entry name" value="YhcG_C"/>
</dbReference>
<organism evidence="4 5">
    <name type="scientific">Bacteroides xylanisolvens</name>
    <dbReference type="NCBI Taxonomy" id="371601"/>
    <lineage>
        <taxon>Bacteria</taxon>
        <taxon>Pseudomonadati</taxon>
        <taxon>Bacteroidota</taxon>
        <taxon>Bacteroidia</taxon>
        <taxon>Bacteroidales</taxon>
        <taxon>Bacteroidaceae</taxon>
        <taxon>Bacteroides</taxon>
    </lineage>
</organism>
<reference evidence="4 5" key="1">
    <citation type="journal article" date="2019" name="Nat. Med.">
        <title>A library of human gut bacterial isolates paired with longitudinal multiomics data enables mechanistic microbiome research.</title>
        <authorList>
            <person name="Poyet M."/>
            <person name="Groussin M."/>
            <person name="Gibbons S.M."/>
            <person name="Avila-Pacheco J."/>
            <person name="Jiang X."/>
            <person name="Kearney S.M."/>
            <person name="Perrotta A.R."/>
            <person name="Berdy B."/>
            <person name="Zhao S."/>
            <person name="Lieberman T.D."/>
            <person name="Swanson P.K."/>
            <person name="Smith M."/>
            <person name="Roesemann S."/>
            <person name="Alexander J.E."/>
            <person name="Rich S.A."/>
            <person name="Livny J."/>
            <person name="Vlamakis H."/>
            <person name="Clish C."/>
            <person name="Bullock K."/>
            <person name="Deik A."/>
            <person name="Scott J."/>
            <person name="Pierce K.A."/>
            <person name="Xavier R.J."/>
            <person name="Alm E.J."/>
        </authorList>
    </citation>
    <scope>NUCLEOTIDE SEQUENCE [LARGE SCALE GENOMIC DNA]</scope>
    <source>
        <strain evidence="4 5">BIOML-A62</strain>
    </source>
</reference>
<gene>
    <name evidence="4" type="ORF">GA424_25425</name>
</gene>
<comment type="caution">
    <text evidence="4">The sequence shown here is derived from an EMBL/GenBank/DDBJ whole genome shotgun (WGS) entry which is preliminary data.</text>
</comment>
<dbReference type="AlphaFoldDB" id="A0A6A2RNF8"/>
<proteinExistence type="predicted"/>
<feature type="compositionally biased region" description="Basic and acidic residues" evidence="1">
    <location>
        <begin position="395"/>
        <end position="404"/>
    </location>
</feature>
<dbReference type="RefSeq" id="WP_134771269.1">
    <property type="nucleotide sequence ID" value="NZ_WDEE01000084.1"/>
</dbReference>
<dbReference type="InterPro" id="IPR011856">
    <property type="entry name" value="tRNA_endonuc-like_dom_sf"/>
</dbReference>